<sequence length="173" mass="19199">MWNEFKKFAMKGNVVDLAIGVVIGGAFGKIVTSLVNDVIMPIIGNLVGKVDFSNLYINLSGQHFNSLKEAQAAGVATINYGLFLNNVINFLIIAFSIFIVIRQINKFKCLAIKKKEEVATTKDCPYCFTEIDLKATRCPNCTSILENYNNKLENVDSTLEDTNSKLEGIVHKE</sequence>
<dbReference type="Gene3D" id="1.10.1200.120">
    <property type="entry name" value="Large-conductance mechanosensitive channel, MscL, domain 1"/>
    <property type="match status" value="1"/>
</dbReference>
<keyword evidence="5 10" id="KW-0812">Transmembrane</keyword>
<dbReference type="InterPro" id="IPR001185">
    <property type="entry name" value="MS_channel"/>
</dbReference>
<dbReference type="InterPro" id="IPR037673">
    <property type="entry name" value="MSC/AndL"/>
</dbReference>
<evidence type="ECO:0000256" key="4">
    <source>
        <dbReference type="ARBA" id="ARBA00022475"/>
    </source>
</evidence>
<keyword evidence="9 10" id="KW-0407">Ion channel</keyword>
<keyword evidence="6 10" id="KW-1133">Transmembrane helix</keyword>
<dbReference type="PROSITE" id="PS01327">
    <property type="entry name" value="MSCL"/>
    <property type="match status" value="1"/>
</dbReference>
<proteinExistence type="inferred from homology"/>
<keyword evidence="8 10" id="KW-0472">Membrane</keyword>
<organism evidence="11 12">
    <name type="scientific">Clostridium sardiniense</name>
    <name type="common">Clostridium absonum</name>
    <dbReference type="NCBI Taxonomy" id="29369"/>
    <lineage>
        <taxon>Bacteria</taxon>
        <taxon>Bacillati</taxon>
        <taxon>Bacillota</taxon>
        <taxon>Clostridia</taxon>
        <taxon>Eubacteriales</taxon>
        <taxon>Clostridiaceae</taxon>
        <taxon>Clostridium</taxon>
    </lineage>
</organism>
<evidence type="ECO:0000313" key="11">
    <source>
        <dbReference type="EMBL" id="MBY0755392.1"/>
    </source>
</evidence>
<evidence type="ECO:0000256" key="7">
    <source>
        <dbReference type="ARBA" id="ARBA00023065"/>
    </source>
</evidence>
<dbReference type="EMBL" id="JAIKTU010000005">
    <property type="protein sequence ID" value="MBY0755392.1"/>
    <property type="molecule type" value="Genomic_DNA"/>
</dbReference>
<comment type="subunit">
    <text evidence="10">Homopentamer.</text>
</comment>
<comment type="subcellular location">
    <subcellularLocation>
        <location evidence="1 10">Cell membrane</location>
        <topology evidence="1 10">Multi-pass membrane protein</topology>
    </subcellularLocation>
</comment>
<feature type="transmembrane region" description="Helical" evidence="10">
    <location>
        <begin position="87"/>
        <end position="105"/>
    </location>
</feature>
<dbReference type="InterPro" id="IPR019823">
    <property type="entry name" value="Mechanosensitive_channel_CS"/>
</dbReference>
<keyword evidence="3 10" id="KW-0813">Transport</keyword>
<keyword evidence="4 10" id="KW-1003">Cell membrane</keyword>
<comment type="similarity">
    <text evidence="2 10">Belongs to the MscL family.</text>
</comment>
<name>A0ABS7KXV0_CLOSR</name>
<comment type="caution">
    <text evidence="11">The sequence shown here is derived from an EMBL/GenBank/DDBJ whole genome shotgun (WGS) entry which is preliminary data.</text>
</comment>
<feature type="transmembrane region" description="Helical" evidence="10">
    <location>
        <begin position="12"/>
        <end position="31"/>
    </location>
</feature>
<evidence type="ECO:0000256" key="9">
    <source>
        <dbReference type="ARBA" id="ARBA00023303"/>
    </source>
</evidence>
<evidence type="ECO:0000256" key="2">
    <source>
        <dbReference type="ARBA" id="ARBA00007254"/>
    </source>
</evidence>
<dbReference type="PANTHER" id="PTHR30266:SF2">
    <property type="entry name" value="LARGE-CONDUCTANCE MECHANOSENSITIVE CHANNEL"/>
    <property type="match status" value="1"/>
</dbReference>
<gene>
    <name evidence="10 11" type="primary">mscL</name>
    <name evidence="11" type="ORF">K5V21_07970</name>
</gene>
<dbReference type="PANTHER" id="PTHR30266">
    <property type="entry name" value="MECHANOSENSITIVE CHANNEL MSCL"/>
    <property type="match status" value="1"/>
</dbReference>
<dbReference type="SUPFAM" id="SSF81330">
    <property type="entry name" value="Gated mechanosensitive channel"/>
    <property type="match status" value="1"/>
</dbReference>
<evidence type="ECO:0000256" key="3">
    <source>
        <dbReference type="ARBA" id="ARBA00022448"/>
    </source>
</evidence>
<evidence type="ECO:0000256" key="6">
    <source>
        <dbReference type="ARBA" id="ARBA00022989"/>
    </source>
</evidence>
<protein>
    <recommendedName>
        <fullName evidence="10">Large-conductance mechanosensitive channel</fullName>
    </recommendedName>
</protein>
<evidence type="ECO:0000256" key="10">
    <source>
        <dbReference type="HAMAP-Rule" id="MF_00115"/>
    </source>
</evidence>
<dbReference type="NCBIfam" id="TIGR00220">
    <property type="entry name" value="mscL"/>
    <property type="match status" value="1"/>
</dbReference>
<reference evidence="11 12" key="1">
    <citation type="journal article" date="2021" name="Cell Host Microbe">
        <title>in vivo commensal control of Clostridioides difficile virulence.</title>
        <authorList>
            <person name="Girinathan B.P."/>
            <person name="Dibenedetto N."/>
            <person name="Worley J.N."/>
            <person name="Peltier J."/>
            <person name="Arrieta-Ortiz M.L."/>
            <person name="Rupa Christinal Immanuel S."/>
            <person name="Lavin R."/>
            <person name="Delaney M.L."/>
            <person name="Cummins C."/>
            <person name="Hoffmann M."/>
            <person name="Luo Y."/>
            <person name="Gonzalez-Escalona N."/>
            <person name="Allard M."/>
            <person name="Onderdonk A.B."/>
            <person name="Gerber G.K."/>
            <person name="Sonenshein A.L."/>
            <person name="Baliga N."/>
            <person name="Dupuy B."/>
            <person name="Bry L."/>
        </authorList>
    </citation>
    <scope>NUCLEOTIDE SEQUENCE [LARGE SCALE GENOMIC DNA]</scope>
    <source>
        <strain evidence="11 12">DSM 599</strain>
    </source>
</reference>
<evidence type="ECO:0000313" key="12">
    <source>
        <dbReference type="Proteomes" id="UP001299068"/>
    </source>
</evidence>
<dbReference type="NCBIfam" id="NF010557">
    <property type="entry name" value="PRK13952.1"/>
    <property type="match status" value="1"/>
</dbReference>
<accession>A0ABS7KXV0</accession>
<comment type="function">
    <text evidence="10">Channel that opens in response to stretch forces in the membrane lipid bilayer. May participate in the regulation of osmotic pressure changes within the cell.</text>
</comment>
<evidence type="ECO:0000256" key="8">
    <source>
        <dbReference type="ARBA" id="ARBA00023136"/>
    </source>
</evidence>
<dbReference type="PRINTS" id="PR01264">
    <property type="entry name" value="MECHCHANNEL"/>
</dbReference>
<dbReference type="HAMAP" id="MF_00115">
    <property type="entry name" value="MscL"/>
    <property type="match status" value="1"/>
</dbReference>
<dbReference type="Proteomes" id="UP001299068">
    <property type="component" value="Unassembled WGS sequence"/>
</dbReference>
<dbReference type="InterPro" id="IPR036019">
    <property type="entry name" value="MscL_channel"/>
</dbReference>
<dbReference type="Pfam" id="PF01741">
    <property type="entry name" value="MscL"/>
    <property type="match status" value="1"/>
</dbReference>
<evidence type="ECO:0000256" key="1">
    <source>
        <dbReference type="ARBA" id="ARBA00004651"/>
    </source>
</evidence>
<keyword evidence="7 10" id="KW-0406">Ion transport</keyword>
<keyword evidence="12" id="KW-1185">Reference proteome</keyword>
<evidence type="ECO:0000256" key="5">
    <source>
        <dbReference type="ARBA" id="ARBA00022692"/>
    </source>
</evidence>